<evidence type="ECO:0000256" key="4">
    <source>
        <dbReference type="ARBA" id="ARBA00023136"/>
    </source>
</evidence>
<feature type="transmembrane region" description="Helical" evidence="5">
    <location>
        <begin position="434"/>
        <end position="456"/>
    </location>
</feature>
<dbReference type="InterPro" id="IPR001828">
    <property type="entry name" value="ANF_lig-bd_rcpt"/>
</dbReference>
<evidence type="ECO:0000256" key="2">
    <source>
        <dbReference type="ARBA" id="ARBA00022692"/>
    </source>
</evidence>
<name>A0A1W0WNE2_HYPEX</name>
<dbReference type="EMBL" id="MTYJ01000071">
    <property type="protein sequence ID" value="OQV16699.1"/>
    <property type="molecule type" value="Genomic_DNA"/>
</dbReference>
<keyword evidence="4 5" id="KW-0472">Membrane</keyword>
<dbReference type="Proteomes" id="UP000192578">
    <property type="component" value="Unassembled WGS sequence"/>
</dbReference>
<evidence type="ECO:0000256" key="3">
    <source>
        <dbReference type="ARBA" id="ARBA00022989"/>
    </source>
</evidence>
<evidence type="ECO:0000313" key="7">
    <source>
        <dbReference type="EMBL" id="OQV16699.1"/>
    </source>
</evidence>
<accession>A0A1W0WNE2</accession>
<gene>
    <name evidence="7" type="ORF">BV898_09210</name>
</gene>
<feature type="domain" description="Receptor ligand binding region" evidence="6">
    <location>
        <begin position="53"/>
        <end position="253"/>
    </location>
</feature>
<comment type="subcellular location">
    <subcellularLocation>
        <location evidence="1">Membrane</location>
    </subcellularLocation>
</comment>
<evidence type="ECO:0000256" key="1">
    <source>
        <dbReference type="ARBA" id="ARBA00004370"/>
    </source>
</evidence>
<proteinExistence type="predicted"/>
<keyword evidence="2 5" id="KW-0812">Transmembrane</keyword>
<dbReference type="SUPFAM" id="SSF53822">
    <property type="entry name" value="Periplasmic binding protein-like I"/>
    <property type="match status" value="1"/>
</dbReference>
<keyword evidence="3 5" id="KW-1133">Transmembrane helix</keyword>
<evidence type="ECO:0000256" key="5">
    <source>
        <dbReference type="SAM" id="Phobius"/>
    </source>
</evidence>
<dbReference type="OrthoDB" id="1890790at2759"/>
<organism evidence="7 8">
    <name type="scientific">Hypsibius exemplaris</name>
    <name type="common">Freshwater tardigrade</name>
    <dbReference type="NCBI Taxonomy" id="2072580"/>
    <lineage>
        <taxon>Eukaryota</taxon>
        <taxon>Metazoa</taxon>
        <taxon>Ecdysozoa</taxon>
        <taxon>Tardigrada</taxon>
        <taxon>Eutardigrada</taxon>
        <taxon>Parachela</taxon>
        <taxon>Hypsibioidea</taxon>
        <taxon>Hypsibiidae</taxon>
        <taxon>Hypsibius</taxon>
    </lineage>
</organism>
<sequence>MSSRDSCRCMLYLIIFPFLHDSPHQAGASAVLDVEIASLLPSTGQLSLALNAPAYDVALAEIQRNYGDKFKFSITYLTDRTTGSCLDLQANADLLISRWYYTTRRKTAISVIILPGCISDSTVHMLVSIWNILIIYSADPPQMMGNRQLSLTTISTAYISIPTFVTACHNLMDKYAWKSVFLLYDTNSAPLNGAMASYFKAASDKIIGQSTVYVTFSSAKNESLTRVLRQFHNVSRVLIFLGHAAQLRQLLEAQVAFESLIVIQPEASHAPWSRHAMELGRILRQRSVTEYNYTAPLDIQPDQIILGCYLAVIIFGQVLNEALEEGANVFDGTEMAKRFLERQFPNDLSGIYICSNGDRLPTLIISQFAIDDPKGCSSSDALKAIFRQNSNDTTKLVELHQIMWPFSTPWPPPNEPICGYRDENETCTAHVVNFSITAIIAAAISVVAICALASLIRMLRTALNTGWLLDQRELTNQTTINPTWSVTAITYPARRRDSQST</sequence>
<keyword evidence="8" id="KW-1185">Reference proteome</keyword>
<dbReference type="Pfam" id="PF01094">
    <property type="entry name" value="ANF_receptor"/>
    <property type="match status" value="1"/>
</dbReference>
<dbReference type="InterPro" id="IPR028082">
    <property type="entry name" value="Peripla_BP_I"/>
</dbReference>
<dbReference type="GO" id="GO:0016020">
    <property type="term" value="C:membrane"/>
    <property type="evidence" value="ECO:0007669"/>
    <property type="project" value="UniProtKB-SubCell"/>
</dbReference>
<dbReference type="AlphaFoldDB" id="A0A1W0WNE2"/>
<protein>
    <recommendedName>
        <fullName evidence="6">Receptor ligand binding region domain-containing protein</fullName>
    </recommendedName>
</protein>
<comment type="caution">
    <text evidence="7">The sequence shown here is derived from an EMBL/GenBank/DDBJ whole genome shotgun (WGS) entry which is preliminary data.</text>
</comment>
<evidence type="ECO:0000313" key="8">
    <source>
        <dbReference type="Proteomes" id="UP000192578"/>
    </source>
</evidence>
<dbReference type="Gene3D" id="3.40.50.2300">
    <property type="match status" value="1"/>
</dbReference>
<reference evidence="8" key="1">
    <citation type="submission" date="2017-01" db="EMBL/GenBank/DDBJ databases">
        <title>Comparative genomics of anhydrobiosis in the tardigrade Hypsibius dujardini.</title>
        <authorList>
            <person name="Yoshida Y."/>
            <person name="Koutsovoulos G."/>
            <person name="Laetsch D."/>
            <person name="Stevens L."/>
            <person name="Kumar S."/>
            <person name="Horikawa D."/>
            <person name="Ishino K."/>
            <person name="Komine S."/>
            <person name="Tomita M."/>
            <person name="Blaxter M."/>
            <person name="Arakawa K."/>
        </authorList>
    </citation>
    <scope>NUCLEOTIDE SEQUENCE [LARGE SCALE GENOMIC DNA]</scope>
    <source>
        <strain evidence="8">Z151</strain>
    </source>
</reference>
<evidence type="ECO:0000259" key="6">
    <source>
        <dbReference type="Pfam" id="PF01094"/>
    </source>
</evidence>